<dbReference type="AlphaFoldDB" id="W9DEQ7"/>
<comment type="caution">
    <text evidence="1">The sequence shown here is derived from an EMBL/GenBank/DDBJ whole genome shotgun (WGS) entry which is preliminary data.</text>
</comment>
<reference evidence="1 2" key="1">
    <citation type="journal article" date="2014" name="Genome Announc.">
        <title>Draft Genome Sequence of Gordonia alkanivorans Strain CGMCC6845, a Halotolerant Hydrocarbon-Degrading Bacterium.</title>
        <authorList>
            <person name="Wang X."/>
            <person name="Jin D."/>
            <person name="Zhou L."/>
            <person name="Wu L."/>
            <person name="An W."/>
            <person name="Zhao L."/>
        </authorList>
    </citation>
    <scope>NUCLEOTIDE SEQUENCE [LARGE SCALE GENOMIC DNA]</scope>
    <source>
        <strain evidence="1 2">CGMCC 6845</strain>
    </source>
</reference>
<dbReference type="HOGENOM" id="CLU_3080362_0_0_11"/>
<protein>
    <submittedName>
        <fullName evidence="1">Uncharacterized protein</fullName>
    </submittedName>
</protein>
<accession>W9DEQ7</accession>
<evidence type="ECO:0000313" key="1">
    <source>
        <dbReference type="EMBL" id="ETA04891.1"/>
    </source>
</evidence>
<keyword evidence="2" id="KW-1185">Reference proteome</keyword>
<proteinExistence type="predicted"/>
<organism evidence="1 2">
    <name type="scientific">Gordonia alkanivorans CGMCC 6845</name>
    <dbReference type="NCBI Taxonomy" id="1423140"/>
    <lineage>
        <taxon>Bacteria</taxon>
        <taxon>Bacillati</taxon>
        <taxon>Actinomycetota</taxon>
        <taxon>Actinomycetes</taxon>
        <taxon>Mycobacteriales</taxon>
        <taxon>Gordoniaceae</taxon>
        <taxon>Gordonia</taxon>
    </lineage>
</organism>
<dbReference type="EMBL" id="AYXO01000073">
    <property type="protein sequence ID" value="ETA04891.1"/>
    <property type="molecule type" value="Genomic_DNA"/>
</dbReference>
<gene>
    <name evidence="1" type="ORF">V525_21710</name>
</gene>
<name>W9DEQ7_9ACTN</name>
<dbReference type="Proteomes" id="UP000035035">
    <property type="component" value="Unassembled WGS sequence"/>
</dbReference>
<evidence type="ECO:0000313" key="2">
    <source>
        <dbReference type="Proteomes" id="UP000035035"/>
    </source>
</evidence>
<sequence length="52" mass="5945">MGKLSLDSLRMHDIVSIHTEKMLCVADMSNVIQSRGQTLTPRTRMKRYAPVK</sequence>